<dbReference type="Gene3D" id="1.10.10.10">
    <property type="entry name" value="Winged helix-like DNA-binding domain superfamily/Winged helix DNA-binding domain"/>
    <property type="match status" value="1"/>
</dbReference>
<gene>
    <name evidence="1" type="ORF">HZF24_00970</name>
</gene>
<dbReference type="SUPFAM" id="SSF46785">
    <property type="entry name" value="Winged helix' DNA-binding domain"/>
    <property type="match status" value="1"/>
</dbReference>
<comment type="caution">
    <text evidence="1">The sequence shown here is derived from an EMBL/GenBank/DDBJ whole genome shotgun (WGS) entry which is preliminary data.</text>
</comment>
<dbReference type="PANTHER" id="PTHR30432:SF1">
    <property type="entry name" value="DNA-BINDING TRANSCRIPTIONAL DUAL REGULATOR MODE"/>
    <property type="match status" value="1"/>
</dbReference>
<dbReference type="InterPro" id="IPR036390">
    <property type="entry name" value="WH_DNA-bd_sf"/>
</dbReference>
<name>A0A974BGI9_SEDHY</name>
<dbReference type="RefSeq" id="WP_179236386.1">
    <property type="nucleotide sequence ID" value="NZ_JACBNQ010000001.1"/>
</dbReference>
<sequence>MDNLHYILQIRLAKEEIFFGPGVRTLLKLTNEYDSLNAACKQMNLSYTKALRMIKGSEKNLGFKLLERKIGGLGGGGSSLTQKCIEFLEKYEAYENELKNKATEIFDEYFNEYL</sequence>
<organism evidence="1 2">
    <name type="scientific">Sedimentibacter hydroxybenzoicus DSM 7310</name>
    <dbReference type="NCBI Taxonomy" id="1123245"/>
    <lineage>
        <taxon>Bacteria</taxon>
        <taxon>Bacillati</taxon>
        <taxon>Bacillota</taxon>
        <taxon>Tissierellia</taxon>
        <taxon>Sedimentibacter</taxon>
    </lineage>
</organism>
<dbReference type="EMBL" id="JACBNQ010000001">
    <property type="protein sequence ID" value="NYB72705.1"/>
    <property type="molecule type" value="Genomic_DNA"/>
</dbReference>
<proteinExistence type="predicted"/>
<protein>
    <submittedName>
        <fullName evidence="1">LysR family transcriptional regulator</fullName>
    </submittedName>
</protein>
<evidence type="ECO:0000313" key="1">
    <source>
        <dbReference type="EMBL" id="NYB72705.1"/>
    </source>
</evidence>
<reference evidence="1" key="1">
    <citation type="submission" date="2020-07" db="EMBL/GenBank/DDBJ databases">
        <title>Genomic analysis of a strain of Sedimentibacter Hydroxybenzoicus DSM7310.</title>
        <authorList>
            <person name="Ma S."/>
        </authorList>
    </citation>
    <scope>NUCLEOTIDE SEQUENCE</scope>
    <source>
        <strain evidence="1">DSM 7310</strain>
    </source>
</reference>
<dbReference type="AlphaFoldDB" id="A0A974BGI9"/>
<dbReference type="PANTHER" id="PTHR30432">
    <property type="entry name" value="TRANSCRIPTIONAL REGULATOR MODE"/>
    <property type="match status" value="1"/>
</dbReference>
<accession>A0A974BGI9</accession>
<dbReference type="InterPro" id="IPR051815">
    <property type="entry name" value="Molybdate_resp_trans_reg"/>
</dbReference>
<dbReference type="Proteomes" id="UP000611629">
    <property type="component" value="Unassembled WGS sequence"/>
</dbReference>
<dbReference type="InterPro" id="IPR036388">
    <property type="entry name" value="WH-like_DNA-bd_sf"/>
</dbReference>
<evidence type="ECO:0000313" key="2">
    <source>
        <dbReference type="Proteomes" id="UP000611629"/>
    </source>
</evidence>
<keyword evidence="2" id="KW-1185">Reference proteome</keyword>